<feature type="region of interest" description="Disordered" evidence="3">
    <location>
        <begin position="546"/>
        <end position="795"/>
    </location>
</feature>
<comment type="caution">
    <text evidence="6">The sequence shown here is derived from an EMBL/GenBank/DDBJ whole genome shotgun (WGS) entry which is preliminary data.</text>
</comment>
<dbReference type="InterPro" id="IPR008271">
    <property type="entry name" value="Ser/Thr_kinase_AS"/>
</dbReference>
<dbReference type="FunFam" id="1.10.510.10:FF:000571">
    <property type="entry name" value="Maternal embryonic leucine zipper kinase"/>
    <property type="match status" value="1"/>
</dbReference>
<accession>A0A9W7A3X6</accession>
<name>A0A9W7A3X6_9STRA</name>
<dbReference type="Proteomes" id="UP001165082">
    <property type="component" value="Unassembled WGS sequence"/>
</dbReference>
<feature type="compositionally biased region" description="Polar residues" evidence="3">
    <location>
        <begin position="770"/>
        <end position="788"/>
    </location>
</feature>
<proteinExistence type="predicted"/>
<feature type="region of interest" description="Disordered" evidence="3">
    <location>
        <begin position="227"/>
        <end position="251"/>
    </location>
</feature>
<evidence type="ECO:0000256" key="2">
    <source>
        <dbReference type="ARBA" id="ARBA00022840"/>
    </source>
</evidence>
<dbReference type="SUPFAM" id="SSF49879">
    <property type="entry name" value="SMAD/FHA domain"/>
    <property type="match status" value="1"/>
</dbReference>
<dbReference type="SUPFAM" id="SSF56112">
    <property type="entry name" value="Protein kinase-like (PK-like)"/>
    <property type="match status" value="1"/>
</dbReference>
<dbReference type="OrthoDB" id="40902at2759"/>
<evidence type="ECO:0000259" key="4">
    <source>
        <dbReference type="PROSITE" id="PS50006"/>
    </source>
</evidence>
<organism evidence="6 7">
    <name type="scientific">Triparma retinervis</name>
    <dbReference type="NCBI Taxonomy" id="2557542"/>
    <lineage>
        <taxon>Eukaryota</taxon>
        <taxon>Sar</taxon>
        <taxon>Stramenopiles</taxon>
        <taxon>Ochrophyta</taxon>
        <taxon>Bolidophyceae</taxon>
        <taxon>Parmales</taxon>
        <taxon>Triparmaceae</taxon>
        <taxon>Triparma</taxon>
    </lineage>
</organism>
<gene>
    <name evidence="6" type="ORF">TrRE_jg919</name>
</gene>
<feature type="compositionally biased region" description="Acidic residues" evidence="3">
    <location>
        <begin position="639"/>
        <end position="652"/>
    </location>
</feature>
<dbReference type="Pfam" id="PF00069">
    <property type="entry name" value="Pkinase"/>
    <property type="match status" value="1"/>
</dbReference>
<evidence type="ECO:0000256" key="1">
    <source>
        <dbReference type="ARBA" id="ARBA00022741"/>
    </source>
</evidence>
<evidence type="ECO:0000259" key="5">
    <source>
        <dbReference type="PROSITE" id="PS50011"/>
    </source>
</evidence>
<evidence type="ECO:0000313" key="7">
    <source>
        <dbReference type="Proteomes" id="UP001165082"/>
    </source>
</evidence>
<dbReference type="PROSITE" id="PS50011">
    <property type="entry name" value="PROTEIN_KINASE_DOM"/>
    <property type="match status" value="1"/>
</dbReference>
<dbReference type="InterPro" id="IPR008984">
    <property type="entry name" value="SMAD_FHA_dom_sf"/>
</dbReference>
<feature type="domain" description="Protein kinase" evidence="5">
    <location>
        <begin position="259"/>
        <end position="524"/>
    </location>
</feature>
<protein>
    <submittedName>
        <fullName evidence="6">Uncharacterized protein</fullName>
    </submittedName>
</protein>
<dbReference type="CDD" id="cd05117">
    <property type="entry name" value="STKc_CAMK"/>
    <property type="match status" value="1"/>
</dbReference>
<feature type="compositionally biased region" description="Low complexity" evidence="3">
    <location>
        <begin position="617"/>
        <end position="635"/>
    </location>
</feature>
<dbReference type="InterPro" id="IPR011009">
    <property type="entry name" value="Kinase-like_dom_sf"/>
</dbReference>
<dbReference type="PANTHER" id="PTHR24347">
    <property type="entry name" value="SERINE/THREONINE-PROTEIN KINASE"/>
    <property type="match status" value="1"/>
</dbReference>
<dbReference type="InterPro" id="IPR000719">
    <property type="entry name" value="Prot_kinase_dom"/>
</dbReference>
<dbReference type="PROSITE" id="PS00108">
    <property type="entry name" value="PROTEIN_KINASE_ST"/>
    <property type="match status" value="1"/>
</dbReference>
<keyword evidence="2" id="KW-0067">ATP-binding</keyword>
<keyword evidence="7" id="KW-1185">Reference proteome</keyword>
<reference evidence="6" key="1">
    <citation type="submission" date="2022-07" db="EMBL/GenBank/DDBJ databases">
        <title>Genome analysis of Parmales, a sister group of diatoms, reveals the evolutionary specialization of diatoms from phago-mixotrophs to photoautotrophs.</title>
        <authorList>
            <person name="Ban H."/>
            <person name="Sato S."/>
            <person name="Yoshikawa S."/>
            <person name="Kazumasa Y."/>
            <person name="Nakamura Y."/>
            <person name="Ichinomiya M."/>
            <person name="Saitoh K."/>
            <person name="Sato N."/>
            <person name="Blanc-Mathieu R."/>
            <person name="Endo H."/>
            <person name="Kuwata A."/>
            <person name="Ogata H."/>
        </authorList>
    </citation>
    <scope>NUCLEOTIDE SEQUENCE</scope>
</reference>
<dbReference type="EMBL" id="BRXZ01001111">
    <property type="protein sequence ID" value="GMH62700.1"/>
    <property type="molecule type" value="Genomic_DNA"/>
</dbReference>
<keyword evidence="1" id="KW-0547">Nucleotide-binding</keyword>
<evidence type="ECO:0000256" key="3">
    <source>
        <dbReference type="SAM" id="MobiDB-lite"/>
    </source>
</evidence>
<evidence type="ECO:0000313" key="6">
    <source>
        <dbReference type="EMBL" id="GMH62700.1"/>
    </source>
</evidence>
<dbReference type="SMART" id="SM00240">
    <property type="entry name" value="FHA"/>
    <property type="match status" value="1"/>
</dbReference>
<feature type="compositionally biased region" description="Acidic residues" evidence="3">
    <location>
        <begin position="742"/>
        <end position="760"/>
    </location>
</feature>
<feature type="compositionally biased region" description="Low complexity" evidence="3">
    <location>
        <begin position="715"/>
        <end position="726"/>
    </location>
</feature>
<dbReference type="GO" id="GO:0005524">
    <property type="term" value="F:ATP binding"/>
    <property type="evidence" value="ECO:0007669"/>
    <property type="project" value="UniProtKB-KW"/>
</dbReference>
<feature type="compositionally biased region" description="Basic residues" evidence="3">
    <location>
        <begin position="604"/>
        <end position="616"/>
    </location>
</feature>
<dbReference type="SMART" id="SM00220">
    <property type="entry name" value="S_TKc"/>
    <property type="match status" value="1"/>
</dbReference>
<feature type="domain" description="FHA" evidence="4">
    <location>
        <begin position="98"/>
        <end position="169"/>
    </location>
</feature>
<dbReference type="Gene3D" id="2.60.200.20">
    <property type="match status" value="1"/>
</dbReference>
<dbReference type="AlphaFoldDB" id="A0A9W7A3X6"/>
<dbReference type="GO" id="GO:0004672">
    <property type="term" value="F:protein kinase activity"/>
    <property type="evidence" value="ECO:0007669"/>
    <property type="project" value="InterPro"/>
</dbReference>
<dbReference type="Pfam" id="PF00498">
    <property type="entry name" value="FHA"/>
    <property type="match status" value="1"/>
</dbReference>
<feature type="compositionally biased region" description="Low complexity" evidence="3">
    <location>
        <begin position="570"/>
        <end position="584"/>
    </location>
</feature>
<sequence length="795" mass="87965">MSQIFSCEDDFTQIEYTQQPSESQIEEETRMFPDTADTQPQHAFSKVWGKLIPSDPVMKQVDLEIRAPRDPINENGRLGEKVEFQGMTLSVSDIFNEYILGRSDKTDVHLPPPPPDAQESYHTSHKLLSNRHCKVYCALTCDGMMGQTRLEVFLEDCSANGTLINGAIRLRKGEKRLLNTGDEIALVSANSLSKIRSHVEKEMLVKKYSFTFINIYQQRAPMSFPSEALFGKSTTGKSQRPKPPSQNRSIKQPSIHEWYDIRQVVGNGTCGEVRLAINRKTGKSCAVKVIGIKKFASPMTPGLSLTELKQEAEMLQSLDHPYIVKLEDVFTSDNAIYLVMEYMQGGDLFDRVVLRGRYGELMTRRTMRRMLSAVCYLHSKQIVHRDLKPENILLMSQSNDYGIKITDFGLAKRTNKDGLRTFCGTPQYFAPEVLKRRNTVQGTGRYGMAADMWSIGVILYVLLSGCPPFNVSESIEEVKNANISFAGDRWSDISSSAKDLCKKLLNASPTARLTVQQAMEHEWLLIEDGDTHTAPLSDPLLKNTVYGSTRGGGKRNRVAFGLEGTGGASKGASKGTSKGASKGACEGGNKDANTTSKSKSADSKKKKGAKASKSKKNNLASGKSPGSSKIISSAPTALADDDIMEDSSDDEVTLNPKAKQLPAKASIFSSLNFPIVKKKKNPKKREGEGLEGENGEESQKENNAATNESKKDKQQQQQQKQQQQQQQKKKKKQRTLHGNFTNDDDPSGNVDAEEDTEEDSQQGVGDSDNTKATEAITSTHVHGQQTLMSMWGKKK</sequence>
<dbReference type="InterPro" id="IPR000253">
    <property type="entry name" value="FHA_dom"/>
</dbReference>
<dbReference type="PROSITE" id="PS50006">
    <property type="entry name" value="FHA_DOMAIN"/>
    <property type="match status" value="1"/>
</dbReference>
<dbReference type="Gene3D" id="1.10.510.10">
    <property type="entry name" value="Transferase(Phosphotransferase) domain 1"/>
    <property type="match status" value="1"/>
</dbReference>